<dbReference type="InterPro" id="IPR036397">
    <property type="entry name" value="RNaseH_sf"/>
</dbReference>
<dbReference type="GO" id="GO:0003676">
    <property type="term" value="F:nucleic acid binding"/>
    <property type="evidence" value="ECO:0007669"/>
    <property type="project" value="InterPro"/>
</dbReference>
<name>A0AAD8Z749_9TELE</name>
<evidence type="ECO:0008006" key="3">
    <source>
        <dbReference type="Google" id="ProtNLM"/>
    </source>
</evidence>
<dbReference type="InterPro" id="IPR012337">
    <property type="entry name" value="RNaseH-like_sf"/>
</dbReference>
<organism evidence="1 2">
    <name type="scientific">Electrophorus voltai</name>
    <dbReference type="NCBI Taxonomy" id="2609070"/>
    <lineage>
        <taxon>Eukaryota</taxon>
        <taxon>Metazoa</taxon>
        <taxon>Chordata</taxon>
        <taxon>Craniata</taxon>
        <taxon>Vertebrata</taxon>
        <taxon>Euteleostomi</taxon>
        <taxon>Actinopterygii</taxon>
        <taxon>Neopterygii</taxon>
        <taxon>Teleostei</taxon>
        <taxon>Ostariophysi</taxon>
        <taxon>Gymnotiformes</taxon>
        <taxon>Gymnotoidei</taxon>
        <taxon>Gymnotidae</taxon>
        <taxon>Electrophorus</taxon>
    </lineage>
</organism>
<evidence type="ECO:0000313" key="2">
    <source>
        <dbReference type="Proteomes" id="UP001239994"/>
    </source>
</evidence>
<dbReference type="PANTHER" id="PTHR37984:SF5">
    <property type="entry name" value="PROTEIN NYNRIN-LIKE"/>
    <property type="match status" value="1"/>
</dbReference>
<evidence type="ECO:0000313" key="1">
    <source>
        <dbReference type="EMBL" id="KAK1793814.1"/>
    </source>
</evidence>
<comment type="caution">
    <text evidence="1">The sequence shown here is derived from an EMBL/GenBank/DDBJ whole genome shotgun (WGS) entry which is preliminary data.</text>
</comment>
<dbReference type="AlphaFoldDB" id="A0AAD8Z749"/>
<keyword evidence="2" id="KW-1185">Reference proteome</keyword>
<dbReference type="SUPFAM" id="SSF53098">
    <property type="entry name" value="Ribonuclease H-like"/>
    <property type="match status" value="1"/>
</dbReference>
<protein>
    <recommendedName>
        <fullName evidence="3">Integrase catalytic domain-containing protein</fullName>
    </recommendedName>
</protein>
<dbReference type="PANTHER" id="PTHR37984">
    <property type="entry name" value="PROTEIN CBG26694"/>
    <property type="match status" value="1"/>
</dbReference>
<proteinExistence type="predicted"/>
<accession>A0AAD8Z749</accession>
<dbReference type="InterPro" id="IPR050951">
    <property type="entry name" value="Retrovirus_Pol_polyprotein"/>
</dbReference>
<reference evidence="1" key="1">
    <citation type="submission" date="2023-03" db="EMBL/GenBank/DDBJ databases">
        <title>Electrophorus voltai genome.</title>
        <authorList>
            <person name="Bian C."/>
        </authorList>
    </citation>
    <scope>NUCLEOTIDE SEQUENCE</scope>
    <source>
        <strain evidence="1">CB-2022</strain>
        <tissue evidence="1">Muscle</tissue>
    </source>
</reference>
<dbReference type="EMBL" id="JAROKS010000017">
    <property type="protein sequence ID" value="KAK1793814.1"/>
    <property type="molecule type" value="Genomic_DNA"/>
</dbReference>
<dbReference type="Proteomes" id="UP001239994">
    <property type="component" value="Unassembled WGS sequence"/>
</dbReference>
<sequence>MVRFIPLKTLPTTLEMADLLFHQVFHQSGLPEDIVSDQGPQFTSRVWKELLEASGPGRDLQTVFPQGLYNGRPWAAMNMHHCPKSKAVLRAFIKPILVTEVA</sequence>
<dbReference type="Gene3D" id="3.30.420.10">
    <property type="entry name" value="Ribonuclease H-like superfamily/Ribonuclease H"/>
    <property type="match status" value="1"/>
</dbReference>
<gene>
    <name evidence="1" type="ORF">P4O66_001540</name>
</gene>